<dbReference type="AlphaFoldDB" id="A4HI78"/>
<feature type="region of interest" description="Disordered" evidence="1">
    <location>
        <begin position="273"/>
        <end position="311"/>
    </location>
</feature>
<dbReference type="InParanoid" id="A4HI78"/>
<dbReference type="GeneID" id="5417663"/>
<sequence length="364" mass="40127">MRDVYPPPTATASLATQFSIYCLEKPKQTVREGDTAVPACKSAPTSSPSKANLASPLSYLDVVQQLDGGVEWSFAPYPPCSRAQLLQVHTYWVAIPNSATTETRRTIELKVNGGASEMPKDKESASTNSLEEAITAPRCSCGRDDRFPASSWPSVRAPRLACVVGVVWVRLSAGTRFACSLVNRRTPHSGHASASSTTATSSNIGMCRPSVEGYIQVVLTHPHYRRRGLASWLLTHCLARTEVPAGVFASDGSDGVAYTIQRWHLHTLAVARRAEKRPHDDDKATRGWAQDRMQPQQHRQDANPGKSERESNEEAIVATLAMYRQLGFHERRYLARYYSGQNDAVELMKMCSGPFIHFDAARPI</sequence>
<dbReference type="SUPFAM" id="SSF55729">
    <property type="entry name" value="Acyl-CoA N-acyltransferases (Nat)"/>
    <property type="match status" value="1"/>
</dbReference>
<proteinExistence type="predicted"/>
<evidence type="ECO:0000313" key="2">
    <source>
        <dbReference type="EMBL" id="CAM40287.1"/>
    </source>
</evidence>
<dbReference type="Gene3D" id="3.40.630.30">
    <property type="match status" value="1"/>
</dbReference>
<keyword evidence="3" id="KW-1185">Reference proteome</keyword>
<dbReference type="Proteomes" id="UP000007258">
    <property type="component" value="Chromosome 30"/>
</dbReference>
<feature type="compositionally biased region" description="Basic and acidic residues" evidence="1">
    <location>
        <begin position="298"/>
        <end position="311"/>
    </location>
</feature>
<dbReference type="KEGG" id="lbz:LBRM_30_1380"/>
<dbReference type="EMBL" id="FR799005">
    <property type="protein sequence ID" value="CAM40287.1"/>
    <property type="molecule type" value="Genomic_DNA"/>
</dbReference>
<evidence type="ECO:0000313" key="3">
    <source>
        <dbReference type="Proteomes" id="UP000007258"/>
    </source>
</evidence>
<organism evidence="2 3">
    <name type="scientific">Leishmania braziliensis</name>
    <dbReference type="NCBI Taxonomy" id="5660"/>
    <lineage>
        <taxon>Eukaryota</taxon>
        <taxon>Discoba</taxon>
        <taxon>Euglenozoa</taxon>
        <taxon>Kinetoplastea</taxon>
        <taxon>Metakinetoplastina</taxon>
        <taxon>Trypanosomatida</taxon>
        <taxon>Trypanosomatidae</taxon>
        <taxon>Leishmaniinae</taxon>
        <taxon>Leishmania</taxon>
        <taxon>Leishmania braziliensis species complex</taxon>
    </lineage>
</organism>
<accession>A4HI78</accession>
<dbReference type="VEuPathDB" id="TriTrypDB:LbrM.30.1380"/>
<name>A4HI78_LEIBR</name>
<dbReference type="CDD" id="cd04301">
    <property type="entry name" value="NAT_SF"/>
    <property type="match status" value="1"/>
</dbReference>
<dbReference type="InterPro" id="IPR016181">
    <property type="entry name" value="Acyl_CoA_acyltransferase"/>
</dbReference>
<gene>
    <name evidence="2" type="ORF">LBRM_30_1380</name>
</gene>
<reference evidence="2 3" key="1">
    <citation type="journal article" date="2007" name="Nat. Genet.">
        <title>Comparative genomic analysis of three Leishmania species that cause diverse human disease.</title>
        <authorList>
            <person name="Peacock C.S."/>
            <person name="Seeger K."/>
            <person name="Harris D."/>
            <person name="Murphy L."/>
            <person name="Ruiz J.C."/>
            <person name="Quail M.A."/>
            <person name="Peters N."/>
            <person name="Adlem E."/>
            <person name="Tivey A."/>
            <person name="Aslett M."/>
            <person name="Kerhornou A."/>
            <person name="Ivens A."/>
            <person name="Fraser A."/>
            <person name="Rajandream M.A."/>
            <person name="Carver T."/>
            <person name="Norbertczak H."/>
            <person name="Chillingworth T."/>
            <person name="Hance Z."/>
            <person name="Jagels K."/>
            <person name="Moule S."/>
            <person name="Ormond D."/>
            <person name="Rutter S."/>
            <person name="Squares R."/>
            <person name="Whitehead S."/>
            <person name="Rabbinowitsch E."/>
            <person name="Arrowsmith C."/>
            <person name="White B."/>
            <person name="Thurston S."/>
            <person name="Bringaud F."/>
            <person name="Baldauf S.L."/>
            <person name="Faulconbridge A."/>
            <person name="Jeffares D."/>
            <person name="Depledge D.P."/>
            <person name="Oyola S.O."/>
            <person name="Hilley J.D."/>
            <person name="Brito L.O."/>
            <person name="Tosi L.R."/>
            <person name="Barrell B."/>
            <person name="Cruz A.K."/>
            <person name="Mottram J.C."/>
            <person name="Smith D.F."/>
            <person name="Berriman M."/>
        </authorList>
    </citation>
    <scope>NUCLEOTIDE SEQUENCE [LARGE SCALE GENOMIC DNA]</scope>
    <source>
        <strain evidence="2 3">MHOM/BR/75/M2904</strain>
    </source>
</reference>
<reference evidence="2 3" key="2">
    <citation type="journal article" date="2011" name="Genome Res.">
        <title>Chromosome and gene copy number variation allow major structural change between species and strains of Leishmania.</title>
        <authorList>
            <person name="Rogers M.B."/>
            <person name="Hilley J.D."/>
            <person name="Dickens N.J."/>
            <person name="Wilkes J."/>
            <person name="Bates P.A."/>
            <person name="Depledge D.P."/>
            <person name="Harris D."/>
            <person name="Her Y."/>
            <person name="Herzyk P."/>
            <person name="Imamura H."/>
            <person name="Otto T.D."/>
            <person name="Sanders M."/>
            <person name="Seeger K."/>
            <person name="Dujardin J.C."/>
            <person name="Berriman M."/>
            <person name="Smith D.F."/>
            <person name="Hertz-Fowler C."/>
            <person name="Mottram J.C."/>
        </authorList>
    </citation>
    <scope>NUCLEOTIDE SEQUENCE [LARGE SCALE GENOMIC DNA]</scope>
    <source>
        <strain evidence="2 3">MHOM/BR/75/M2904</strain>
    </source>
</reference>
<protein>
    <submittedName>
        <fullName evidence="2">Uncharacterized protein</fullName>
    </submittedName>
</protein>
<dbReference type="RefSeq" id="XP_001566768.1">
    <property type="nucleotide sequence ID" value="XM_001566718.1"/>
</dbReference>
<dbReference type="OMA" id="WSFAPYP"/>
<evidence type="ECO:0000256" key="1">
    <source>
        <dbReference type="SAM" id="MobiDB-lite"/>
    </source>
</evidence>